<dbReference type="EMBL" id="FXUG01000015">
    <property type="protein sequence ID" value="SMP72305.1"/>
    <property type="molecule type" value="Genomic_DNA"/>
</dbReference>
<proteinExistence type="predicted"/>
<gene>
    <name evidence="4" type="ORF">SAMN06265222_11546</name>
</gene>
<evidence type="ECO:0000259" key="3">
    <source>
        <dbReference type="Pfam" id="PF07593"/>
    </source>
</evidence>
<dbReference type="Pfam" id="PF13517">
    <property type="entry name" value="FG-GAP_3"/>
    <property type="match status" value="2"/>
</dbReference>
<keyword evidence="5" id="KW-1185">Reference proteome</keyword>
<dbReference type="Pfam" id="PF07593">
    <property type="entry name" value="UnbV_ASPIC"/>
    <property type="match status" value="1"/>
</dbReference>
<dbReference type="InterPro" id="IPR013517">
    <property type="entry name" value="FG-GAP"/>
</dbReference>
<dbReference type="InterPro" id="IPR011990">
    <property type="entry name" value="TPR-like_helical_dom_sf"/>
</dbReference>
<dbReference type="SUPFAM" id="SSF69318">
    <property type="entry name" value="Integrin alpha N-terminal domain"/>
    <property type="match status" value="1"/>
</dbReference>
<evidence type="ECO:0000313" key="4">
    <source>
        <dbReference type="EMBL" id="SMP72305.1"/>
    </source>
</evidence>
<evidence type="ECO:0000313" key="5">
    <source>
        <dbReference type="Proteomes" id="UP001158067"/>
    </source>
</evidence>
<dbReference type="PANTHER" id="PTHR16026">
    <property type="entry name" value="CARTILAGE ACIDIC PROTEIN 1"/>
    <property type="match status" value="1"/>
</dbReference>
<dbReference type="PANTHER" id="PTHR16026:SF0">
    <property type="entry name" value="CARTILAGE ACIDIC PROTEIN 1"/>
    <property type="match status" value="1"/>
</dbReference>
<organism evidence="4 5">
    <name type="scientific">Neorhodopirellula lusitana</name>
    <dbReference type="NCBI Taxonomy" id="445327"/>
    <lineage>
        <taxon>Bacteria</taxon>
        <taxon>Pseudomonadati</taxon>
        <taxon>Planctomycetota</taxon>
        <taxon>Planctomycetia</taxon>
        <taxon>Pirellulales</taxon>
        <taxon>Pirellulaceae</taxon>
        <taxon>Neorhodopirellula</taxon>
    </lineage>
</organism>
<accession>A0ABY1QJ34</accession>
<feature type="region of interest" description="Disordered" evidence="2">
    <location>
        <begin position="463"/>
        <end position="503"/>
    </location>
</feature>
<feature type="compositionally biased region" description="Basic and acidic residues" evidence="2">
    <location>
        <begin position="474"/>
        <end position="484"/>
    </location>
</feature>
<dbReference type="SUPFAM" id="SSF48452">
    <property type="entry name" value="TPR-like"/>
    <property type="match status" value="1"/>
</dbReference>
<evidence type="ECO:0000256" key="1">
    <source>
        <dbReference type="ARBA" id="ARBA00022729"/>
    </source>
</evidence>
<dbReference type="Pfam" id="PF13432">
    <property type="entry name" value="TPR_16"/>
    <property type="match status" value="1"/>
</dbReference>
<protein>
    <submittedName>
        <fullName evidence="4">Repeat domain-containing protein</fullName>
    </submittedName>
</protein>
<feature type="domain" description="ASPIC/UnbV" evidence="3">
    <location>
        <begin position="967"/>
        <end position="1033"/>
    </location>
</feature>
<dbReference type="InterPro" id="IPR011519">
    <property type="entry name" value="UnbV_ASPIC"/>
</dbReference>
<keyword evidence="1" id="KW-0732">Signal</keyword>
<dbReference type="Gene3D" id="2.130.10.130">
    <property type="entry name" value="Integrin alpha, N-terminal"/>
    <property type="match status" value="2"/>
</dbReference>
<dbReference type="Gene3D" id="1.25.40.10">
    <property type="entry name" value="Tetratricopeptide repeat domain"/>
    <property type="match status" value="1"/>
</dbReference>
<name>A0ABY1QJ34_9BACT</name>
<evidence type="ECO:0000256" key="2">
    <source>
        <dbReference type="SAM" id="MobiDB-lite"/>
    </source>
</evidence>
<comment type="caution">
    <text evidence="4">The sequence shown here is derived from an EMBL/GenBank/DDBJ whole genome shotgun (WGS) entry which is preliminary data.</text>
</comment>
<sequence>MNRIFLDITTRRVKSCFTESAILKRAFFACAVLACGFLVGCHSETPTSENGSTSVDETASPLAAMQAAIKSGNWQAADEFSDAVLIANSGDPDVLSLVARVAHENERPEMAVDLLVDAARAESLSNPGTVQRAVTGLISVGRIFDGIDLMAETVAQHPEHDEMRRWLFDFLVIFERQTEAMPHGRQLVRNRKFDVELLMELSNTEKRDLENDSLDQMVERHPNDKRPLIGKAKTFFDRGKLSEAEATVREILESQPRFLPAQLLLGRVLAGLGRFDELPTWLDQISRAKGFESEWTYWNVRGDWARHQGNLNESARAYWEATQRNPDVALVWANLAATLEQISAGDGDNDTSEIAKSVETLGNEAMKLVMASITEAQQRANWLSQMTQAKKRFDRGGRDSKVEAANVAQNLRDLGRLWEAEAWAALAIGFPESAENKDSSDPAVERREDVDVAAMRQSIVKSLRRDTPWQGTKAHPELKWDLSHLPKPKRQNSSAGGTGSAASTVSVASVAPMLRNEADERGLKFFGRTRDDLDEPGIPIYAELGCGGGAIDFDLDGWCDVYLSAAGGTPPAHDSEPNSMWRNLNGRFVDVGKQTATGDTGFGQGVSVGDLNEDGFPDLLVLNYGENVVYINNGDGTFSDASATLFPEPLSLWSSSGAIADIDGDGLSDMVVLSYCAGLDPVTDSCVDEERGIAKSCAPIYFAAEADRIFRNQGDGTFVDATVDWGFQPTMLGRGLGVVVSSLDRQPGLDIFVANDMSNNHYYSHASTASPRLTESGITRGLATDDRSNPQASMGIAMADLDRDGDLDLYITNFEGEYNTLHQQSGNGFWIDRTLQQNLSEAAFPMVGFGTEAVDFDNDGLLELVVANGHVDFPTDESESEYLQPMQVYYQATDGRFAAFPSPASDGYLSGNHSGRALWTMDIDRNGKTDLLVSHQTEPVAMLINQTESDHHQIAFRLIAREGSRDAIGAVIEIEKEGERLTGVVSAGDGYLCSNERVVRFGLGKSSKPIAGKIRWPDGTEQSLEGLIVDREWIVVRGQEPFDLTR</sequence>
<dbReference type="Proteomes" id="UP001158067">
    <property type="component" value="Unassembled WGS sequence"/>
</dbReference>
<reference evidence="4 5" key="1">
    <citation type="submission" date="2017-05" db="EMBL/GenBank/DDBJ databases">
        <authorList>
            <person name="Varghese N."/>
            <person name="Submissions S."/>
        </authorList>
    </citation>
    <scope>NUCLEOTIDE SEQUENCE [LARGE SCALE GENOMIC DNA]</scope>
    <source>
        <strain evidence="4 5">DSM 25457</strain>
    </source>
</reference>
<dbReference type="InterPro" id="IPR028994">
    <property type="entry name" value="Integrin_alpha_N"/>
</dbReference>
<dbReference type="InterPro" id="IPR027039">
    <property type="entry name" value="Crtac1"/>
</dbReference>